<dbReference type="GO" id="GO:0003700">
    <property type="term" value="F:DNA-binding transcription factor activity"/>
    <property type="evidence" value="ECO:0007669"/>
    <property type="project" value="InterPro"/>
</dbReference>
<evidence type="ECO:0000256" key="3">
    <source>
        <dbReference type="ARBA" id="ARBA00023054"/>
    </source>
</evidence>
<evidence type="ECO:0000256" key="7">
    <source>
        <dbReference type="SAM" id="MobiDB-lite"/>
    </source>
</evidence>
<dbReference type="InterPro" id="IPR003035">
    <property type="entry name" value="RWP-RK_dom"/>
</dbReference>
<evidence type="ECO:0000256" key="4">
    <source>
        <dbReference type="ARBA" id="ARBA00023125"/>
    </source>
</evidence>
<dbReference type="InterPro" id="IPR044607">
    <property type="entry name" value="RKD-like"/>
</dbReference>
<dbReference type="Proteomes" id="UP000594263">
    <property type="component" value="Unplaced"/>
</dbReference>
<dbReference type="Pfam" id="PF02042">
    <property type="entry name" value="RWP-RK"/>
    <property type="match status" value="1"/>
</dbReference>
<comment type="function">
    <text evidence="1">Putative transcription factor.</text>
</comment>
<evidence type="ECO:0000313" key="9">
    <source>
        <dbReference type="EnsemblPlants" id="Kaladp0395s0029.1.v1.1"/>
    </source>
</evidence>
<keyword evidence="5" id="KW-0804">Transcription</keyword>
<keyword evidence="4" id="KW-0238">DNA-binding</keyword>
<dbReference type="PANTHER" id="PTHR46373:SF12">
    <property type="entry name" value="PROTEIN RKD5"/>
    <property type="match status" value="1"/>
</dbReference>
<evidence type="ECO:0000256" key="5">
    <source>
        <dbReference type="ARBA" id="ARBA00023163"/>
    </source>
</evidence>
<proteinExistence type="predicted"/>
<dbReference type="GO" id="GO:0003677">
    <property type="term" value="F:DNA binding"/>
    <property type="evidence" value="ECO:0007669"/>
    <property type="project" value="UniProtKB-KW"/>
</dbReference>
<protein>
    <recommendedName>
        <fullName evidence="8">RWP-RK domain-containing protein</fullName>
    </recommendedName>
</protein>
<keyword evidence="2" id="KW-0805">Transcription regulation</keyword>
<name>A0A7N0VBM0_KALFE</name>
<feature type="domain" description="RWP-RK" evidence="8">
    <location>
        <begin position="38"/>
        <end position="124"/>
    </location>
</feature>
<evidence type="ECO:0000313" key="10">
    <source>
        <dbReference type="Proteomes" id="UP000594263"/>
    </source>
</evidence>
<reference evidence="9" key="1">
    <citation type="submission" date="2021-01" db="UniProtKB">
        <authorList>
            <consortium name="EnsemblPlants"/>
        </authorList>
    </citation>
    <scope>IDENTIFICATION</scope>
</reference>
<dbReference type="AlphaFoldDB" id="A0A7N0VBM0"/>
<dbReference type="PANTHER" id="PTHR46373">
    <property type="entry name" value="PROTEIN RKD4"/>
    <property type="match status" value="1"/>
</dbReference>
<feature type="region of interest" description="Disordered" evidence="7">
    <location>
        <begin position="1"/>
        <end position="46"/>
    </location>
</feature>
<dbReference type="Gramene" id="Kaladp0395s0029.1.v1.1">
    <property type="protein sequence ID" value="Kaladp0395s0029.1.v1.1"/>
    <property type="gene ID" value="Kaladp0395s0029.v1.1"/>
</dbReference>
<keyword evidence="6" id="KW-0539">Nucleus</keyword>
<organism evidence="9 10">
    <name type="scientific">Kalanchoe fedtschenkoi</name>
    <name type="common">Lavender scallops</name>
    <name type="synonym">South American air plant</name>
    <dbReference type="NCBI Taxonomy" id="63787"/>
    <lineage>
        <taxon>Eukaryota</taxon>
        <taxon>Viridiplantae</taxon>
        <taxon>Streptophyta</taxon>
        <taxon>Embryophyta</taxon>
        <taxon>Tracheophyta</taxon>
        <taxon>Spermatophyta</taxon>
        <taxon>Magnoliopsida</taxon>
        <taxon>eudicotyledons</taxon>
        <taxon>Gunneridae</taxon>
        <taxon>Pentapetalae</taxon>
        <taxon>Saxifragales</taxon>
        <taxon>Crassulaceae</taxon>
        <taxon>Kalanchoe</taxon>
    </lineage>
</organism>
<keyword evidence="10" id="KW-1185">Reference proteome</keyword>
<feature type="compositionally biased region" description="Low complexity" evidence="7">
    <location>
        <begin position="24"/>
        <end position="41"/>
    </location>
</feature>
<dbReference type="EnsemblPlants" id="Kaladp0395s0029.1.v1.1">
    <property type="protein sequence ID" value="Kaladp0395s0029.1.v1.1"/>
    <property type="gene ID" value="Kaladp0395s0029.v1.1"/>
</dbReference>
<evidence type="ECO:0000256" key="2">
    <source>
        <dbReference type="ARBA" id="ARBA00023015"/>
    </source>
</evidence>
<sequence>MSEVHQLRRTGHGLDLDLNLPPYSESSLSDSQSTENDSSDSVCESKRAESKVASRIRLEDLAQYFDLPIKEASKHLKVGLTVLKKKCREFGIPRWPHRKIKCLDGLIHTLEEEVERQLQDNKAVALAVANKKRMLESEKGTLKRKPFMELQSETKRLRQDVYKRRFLARACKN</sequence>
<evidence type="ECO:0000256" key="6">
    <source>
        <dbReference type="ARBA" id="ARBA00023242"/>
    </source>
</evidence>
<accession>A0A7N0VBM0</accession>
<evidence type="ECO:0000256" key="1">
    <source>
        <dbReference type="ARBA" id="ARBA00004049"/>
    </source>
</evidence>
<dbReference type="PROSITE" id="PS51519">
    <property type="entry name" value="RWP_RK"/>
    <property type="match status" value="1"/>
</dbReference>
<evidence type="ECO:0000259" key="8">
    <source>
        <dbReference type="PROSITE" id="PS51519"/>
    </source>
</evidence>
<keyword evidence="3" id="KW-0175">Coiled coil</keyword>